<comment type="function">
    <text evidence="4">Methylates ribosomal protein uL3 on a specific glutamine residue.</text>
</comment>
<dbReference type="SUPFAM" id="SSF53335">
    <property type="entry name" value="S-adenosyl-L-methionine-dependent methyltransferases"/>
    <property type="match status" value="1"/>
</dbReference>
<dbReference type="PROSITE" id="PS00092">
    <property type="entry name" value="N6_MTASE"/>
    <property type="match status" value="1"/>
</dbReference>
<protein>
    <recommendedName>
        <fullName evidence="4">Ribosomal protein uL3 glutamine methyltransferase</fullName>
        <shortName evidence="4">uL3 MTase</shortName>
        <ecNumber evidence="4">2.1.1.298</ecNumber>
    </recommendedName>
    <alternativeName>
        <fullName evidence="4">N5-glutamine methyltransferase PrmB</fullName>
    </alternativeName>
</protein>
<dbReference type="InterPro" id="IPR004556">
    <property type="entry name" value="HemK-like"/>
</dbReference>
<dbReference type="PIRSF" id="PIRSF037167">
    <property type="entry name" value="Mtase_YfcB_prd"/>
    <property type="match status" value="1"/>
</dbReference>
<keyword evidence="2 4" id="KW-0808">Transferase</keyword>
<evidence type="ECO:0000256" key="3">
    <source>
        <dbReference type="ARBA" id="ARBA00022691"/>
    </source>
</evidence>
<dbReference type="PANTHER" id="PTHR47806">
    <property type="entry name" value="50S RIBOSOMAL PROTEIN L3 GLUTAMINE METHYLTRANSFERASE"/>
    <property type="match status" value="1"/>
</dbReference>
<keyword evidence="6" id="KW-0689">Ribosomal protein</keyword>
<dbReference type="Proteomes" id="UP000321337">
    <property type="component" value="Unassembled WGS sequence"/>
</dbReference>
<comment type="caution">
    <text evidence="6">The sequence shown here is derived from an EMBL/GenBank/DDBJ whole genome shotgun (WGS) entry which is preliminary data.</text>
</comment>
<sequence>MSHDYFHDTDALITVRDWLRFGVSRMNAAGLFFGHGTTNAFDEAAYLILHSLHLPLDRLDPFLDACLTEVERVELKQVFEKRVKQRIPAAYITHQAWLGEFAFYVDERVIIPRSFIAELLRDQLMPWMGNPEAVQTGLDMCTGSGCLAILMAHAFPNAAIDAADISADALAVAERNIATYQLQAQVQAIRSDLFDQLSGRTYDVIVSNPPYVNTPSMAALPAEYRAEPELALASGADGLEHIRAILTAAPAHLNPDGILIAEIGHNRDALEAAFPDLPLTWLDTGGSDDYVFLATREQLLGQ</sequence>
<reference evidence="6 7" key="1">
    <citation type="submission" date="2019-07" db="EMBL/GenBank/DDBJ databases">
        <title>Whole genome shotgun sequence of Thiobacillus plumbophilus NBRC 107929.</title>
        <authorList>
            <person name="Hosoyama A."/>
            <person name="Uohara A."/>
            <person name="Ohji S."/>
            <person name="Ichikawa N."/>
        </authorList>
    </citation>
    <scope>NUCLEOTIDE SEQUENCE [LARGE SCALE GENOMIC DNA]</scope>
    <source>
        <strain evidence="6 7">NBRC 107929</strain>
    </source>
</reference>
<dbReference type="NCBIfam" id="TIGR03533">
    <property type="entry name" value="L3_gln_methyl"/>
    <property type="match status" value="1"/>
</dbReference>
<accession>A0A512LB67</accession>
<keyword evidence="6" id="KW-0687">Ribonucleoprotein</keyword>
<name>A0A512LB67_9PROT</name>
<dbReference type="GO" id="GO:0005840">
    <property type="term" value="C:ribosome"/>
    <property type="evidence" value="ECO:0007669"/>
    <property type="project" value="UniProtKB-KW"/>
</dbReference>
<organism evidence="6 7">
    <name type="scientific">Sulfuriferula plumbiphila</name>
    <dbReference type="NCBI Taxonomy" id="171865"/>
    <lineage>
        <taxon>Bacteria</taxon>
        <taxon>Pseudomonadati</taxon>
        <taxon>Pseudomonadota</taxon>
        <taxon>Betaproteobacteria</taxon>
        <taxon>Nitrosomonadales</taxon>
        <taxon>Sulfuricellaceae</taxon>
        <taxon>Sulfuriferula</taxon>
    </lineage>
</organism>
<dbReference type="PANTHER" id="PTHR47806:SF1">
    <property type="entry name" value="RIBOSOMAL PROTEIN UL3 GLUTAMINE METHYLTRANSFERASE"/>
    <property type="match status" value="1"/>
</dbReference>
<dbReference type="InterPro" id="IPR029063">
    <property type="entry name" value="SAM-dependent_MTases_sf"/>
</dbReference>
<dbReference type="GO" id="GO:0003676">
    <property type="term" value="F:nucleic acid binding"/>
    <property type="evidence" value="ECO:0007669"/>
    <property type="project" value="InterPro"/>
</dbReference>
<dbReference type="InterPro" id="IPR002052">
    <property type="entry name" value="DNA_methylase_N6_adenine_CS"/>
</dbReference>
<dbReference type="EMBL" id="BKAD01000035">
    <property type="protein sequence ID" value="GEP31730.1"/>
    <property type="molecule type" value="Genomic_DNA"/>
</dbReference>
<keyword evidence="7" id="KW-1185">Reference proteome</keyword>
<keyword evidence="1 4" id="KW-0489">Methyltransferase</keyword>
<dbReference type="GO" id="GO:0005829">
    <property type="term" value="C:cytosol"/>
    <property type="evidence" value="ECO:0007669"/>
    <property type="project" value="TreeGrafter"/>
</dbReference>
<dbReference type="HAMAP" id="MF_02125">
    <property type="entry name" value="L3_methyltr_PrmB"/>
    <property type="match status" value="1"/>
</dbReference>
<keyword evidence="3 4" id="KW-0949">S-adenosyl-L-methionine</keyword>
<dbReference type="Gene3D" id="3.40.50.150">
    <property type="entry name" value="Vaccinia Virus protein VP39"/>
    <property type="match status" value="1"/>
</dbReference>
<dbReference type="OrthoDB" id="9800643at2"/>
<dbReference type="GO" id="GO:0032259">
    <property type="term" value="P:methylation"/>
    <property type="evidence" value="ECO:0007669"/>
    <property type="project" value="UniProtKB-KW"/>
</dbReference>
<dbReference type="AlphaFoldDB" id="A0A512LB67"/>
<evidence type="ECO:0000256" key="1">
    <source>
        <dbReference type="ARBA" id="ARBA00022603"/>
    </source>
</evidence>
<evidence type="ECO:0000313" key="7">
    <source>
        <dbReference type="Proteomes" id="UP000321337"/>
    </source>
</evidence>
<evidence type="ECO:0000259" key="5">
    <source>
        <dbReference type="Pfam" id="PF05175"/>
    </source>
</evidence>
<gene>
    <name evidence="4 6" type="primary">prmB</name>
    <name evidence="6" type="ORF">TPL01_28680</name>
</gene>
<dbReference type="NCBIfam" id="TIGR00536">
    <property type="entry name" value="hemK_fam"/>
    <property type="match status" value="1"/>
</dbReference>
<dbReference type="InterPro" id="IPR007848">
    <property type="entry name" value="Small_mtfrase_dom"/>
</dbReference>
<proteinExistence type="inferred from homology"/>
<evidence type="ECO:0000256" key="4">
    <source>
        <dbReference type="HAMAP-Rule" id="MF_02125"/>
    </source>
</evidence>
<dbReference type="EC" id="2.1.1.298" evidence="4"/>
<comment type="catalytic activity">
    <reaction evidence="4">
        <text>L-glutaminyl-[ribosomal protein uL3] + S-adenosyl-L-methionine = N(5)-methyl-L-glutaminyl-[ribosomal protein uL3] + S-adenosyl-L-homocysteine + H(+)</text>
        <dbReference type="Rhea" id="RHEA:45020"/>
        <dbReference type="Rhea" id="RHEA-COMP:11063"/>
        <dbReference type="Rhea" id="RHEA-COMP:11064"/>
        <dbReference type="ChEBI" id="CHEBI:15378"/>
        <dbReference type="ChEBI" id="CHEBI:30011"/>
        <dbReference type="ChEBI" id="CHEBI:57856"/>
        <dbReference type="ChEBI" id="CHEBI:59789"/>
        <dbReference type="ChEBI" id="CHEBI:61891"/>
        <dbReference type="EC" id="2.1.1.298"/>
    </reaction>
</comment>
<comment type="similarity">
    <text evidence="4">Belongs to the protein N5-glutamine methyltransferase family. PrmB subfamily.</text>
</comment>
<dbReference type="GO" id="GO:0036009">
    <property type="term" value="F:protein-glutamine N-methyltransferase activity"/>
    <property type="evidence" value="ECO:0007669"/>
    <property type="project" value="UniProtKB-UniRule"/>
</dbReference>
<dbReference type="RefSeq" id="WP_147074688.1">
    <property type="nucleotide sequence ID" value="NZ_AP021884.1"/>
</dbReference>
<dbReference type="InterPro" id="IPR017127">
    <property type="entry name" value="Ribosome_uL3_MTase"/>
</dbReference>
<feature type="domain" description="Methyltransferase small" evidence="5">
    <location>
        <begin position="133"/>
        <end position="213"/>
    </location>
</feature>
<evidence type="ECO:0000313" key="6">
    <source>
        <dbReference type="EMBL" id="GEP31730.1"/>
    </source>
</evidence>
<dbReference type="Pfam" id="PF05175">
    <property type="entry name" value="MTS"/>
    <property type="match status" value="1"/>
</dbReference>
<evidence type="ECO:0000256" key="2">
    <source>
        <dbReference type="ARBA" id="ARBA00022679"/>
    </source>
</evidence>